<name>U4U1K7_DENPD</name>
<dbReference type="Proteomes" id="UP000030742">
    <property type="component" value="Unassembled WGS sequence"/>
</dbReference>
<reference evidence="1 2" key="1">
    <citation type="journal article" date="2013" name="Genome Biol.">
        <title>Draft genome of the mountain pine beetle, Dendroctonus ponderosae Hopkins, a major forest pest.</title>
        <authorList>
            <person name="Keeling C.I."/>
            <person name="Yuen M.M."/>
            <person name="Liao N.Y."/>
            <person name="Docking T.R."/>
            <person name="Chan S.K."/>
            <person name="Taylor G.A."/>
            <person name="Palmquist D.L."/>
            <person name="Jackman S.D."/>
            <person name="Nguyen A."/>
            <person name="Li M."/>
            <person name="Henderson H."/>
            <person name="Janes J.K."/>
            <person name="Zhao Y."/>
            <person name="Pandoh P."/>
            <person name="Moore R."/>
            <person name="Sperling F.A."/>
            <person name="Huber D.P."/>
            <person name="Birol I."/>
            <person name="Jones S.J."/>
            <person name="Bohlmann J."/>
        </authorList>
    </citation>
    <scope>NUCLEOTIDE SEQUENCE</scope>
</reference>
<dbReference type="AlphaFoldDB" id="U4U1K7"/>
<protein>
    <submittedName>
        <fullName evidence="1">Uncharacterized protein</fullName>
    </submittedName>
</protein>
<accession>U4U1K7</accession>
<proteinExistence type="predicted"/>
<evidence type="ECO:0000313" key="2">
    <source>
        <dbReference type="Proteomes" id="UP000030742"/>
    </source>
</evidence>
<evidence type="ECO:0000313" key="1">
    <source>
        <dbReference type="EMBL" id="ERL84481.1"/>
    </source>
</evidence>
<organism evidence="1 2">
    <name type="scientific">Dendroctonus ponderosae</name>
    <name type="common">Mountain pine beetle</name>
    <dbReference type="NCBI Taxonomy" id="77166"/>
    <lineage>
        <taxon>Eukaryota</taxon>
        <taxon>Metazoa</taxon>
        <taxon>Ecdysozoa</taxon>
        <taxon>Arthropoda</taxon>
        <taxon>Hexapoda</taxon>
        <taxon>Insecta</taxon>
        <taxon>Pterygota</taxon>
        <taxon>Neoptera</taxon>
        <taxon>Endopterygota</taxon>
        <taxon>Coleoptera</taxon>
        <taxon>Polyphaga</taxon>
        <taxon>Cucujiformia</taxon>
        <taxon>Curculionidae</taxon>
        <taxon>Scolytinae</taxon>
        <taxon>Dendroctonus</taxon>
    </lineage>
</organism>
<dbReference type="EMBL" id="KB631581">
    <property type="protein sequence ID" value="ERL84481.1"/>
    <property type="molecule type" value="Genomic_DNA"/>
</dbReference>
<sequence length="89" mass="9457">MIIFPSLQPDANLLLSGDQAMQSTQFLCPVPVNLGVCVSTSQNRTVVSPDPLAKYLPSGEKVTEITASAWPGIDAVHRVTGLTRKTACC</sequence>
<gene>
    <name evidence="1" type="ORF">D910_01912</name>
</gene>